<feature type="region of interest" description="Disordered" evidence="1">
    <location>
        <begin position="1"/>
        <end position="24"/>
    </location>
</feature>
<keyword evidence="2" id="KW-0472">Membrane</keyword>
<feature type="transmembrane region" description="Helical" evidence="2">
    <location>
        <begin position="270"/>
        <end position="290"/>
    </location>
</feature>
<dbReference type="Proteomes" id="UP000663825">
    <property type="component" value="Unassembled WGS sequence"/>
</dbReference>
<evidence type="ECO:0000313" key="6">
    <source>
        <dbReference type="Proteomes" id="UP000663873"/>
    </source>
</evidence>
<sequence length="291" mass="31337">MSNKTTSTTTPLSGSGKVYSAQADNPHVKSVVQTETQSMVSIENTKKITNCMPHLGSTHLQGDEYSHKLIEENNEAVLEPIKLVVGKTQLEHQQEVVVANLQIQNDLKCKLPQHIVQLDSGKELNIRQEPLLKSAHKCFNDDLYEDNCLELMCTDDYMADDIDVIAESDDDENYETDIRRYVYVAAVPPAPVASPAEVAPVDSSAELAAVDSSAELAPVAPPAEVAPVDSSGEVAPVDSSAELAPVAPPAEVAPVDSSAELAPVDPHYRHYFACGIIVGLLSAIIIMKIVK</sequence>
<reference evidence="3" key="1">
    <citation type="submission" date="2021-02" db="EMBL/GenBank/DDBJ databases">
        <authorList>
            <person name="Nowell W R."/>
        </authorList>
    </citation>
    <scope>NUCLEOTIDE SEQUENCE</scope>
</reference>
<name>A0A817NV15_9BILA</name>
<evidence type="ECO:0000256" key="1">
    <source>
        <dbReference type="SAM" id="MobiDB-lite"/>
    </source>
</evidence>
<evidence type="ECO:0000256" key="2">
    <source>
        <dbReference type="SAM" id="Phobius"/>
    </source>
</evidence>
<dbReference type="OrthoDB" id="10060823at2759"/>
<dbReference type="EMBL" id="CAJNXB010001020">
    <property type="protein sequence ID" value="CAF3123790.1"/>
    <property type="molecule type" value="Genomic_DNA"/>
</dbReference>
<evidence type="ECO:0000313" key="5">
    <source>
        <dbReference type="Proteomes" id="UP000663825"/>
    </source>
</evidence>
<feature type="compositionally biased region" description="Low complexity" evidence="1">
    <location>
        <begin position="1"/>
        <end position="10"/>
    </location>
</feature>
<dbReference type="EMBL" id="CAJOBP010008719">
    <property type="protein sequence ID" value="CAF4540291.1"/>
    <property type="molecule type" value="Genomic_DNA"/>
</dbReference>
<keyword evidence="2" id="KW-1133">Transmembrane helix</keyword>
<keyword evidence="2" id="KW-0812">Transmembrane</keyword>
<proteinExistence type="predicted"/>
<evidence type="ECO:0000313" key="3">
    <source>
        <dbReference type="EMBL" id="CAF3123790.1"/>
    </source>
</evidence>
<gene>
    <name evidence="3" type="ORF">TIS948_LOCUS8140</name>
    <name evidence="4" type="ORF">UJA718_LOCUS28722</name>
</gene>
<dbReference type="AlphaFoldDB" id="A0A817NV15"/>
<accession>A0A817NV15</accession>
<keyword evidence="6" id="KW-1185">Reference proteome</keyword>
<protein>
    <submittedName>
        <fullName evidence="3">Uncharacterized protein</fullName>
    </submittedName>
</protein>
<evidence type="ECO:0000313" key="4">
    <source>
        <dbReference type="EMBL" id="CAF4540291.1"/>
    </source>
</evidence>
<dbReference type="Proteomes" id="UP000663873">
    <property type="component" value="Unassembled WGS sequence"/>
</dbReference>
<organism evidence="3 5">
    <name type="scientific">Rotaria socialis</name>
    <dbReference type="NCBI Taxonomy" id="392032"/>
    <lineage>
        <taxon>Eukaryota</taxon>
        <taxon>Metazoa</taxon>
        <taxon>Spiralia</taxon>
        <taxon>Gnathifera</taxon>
        <taxon>Rotifera</taxon>
        <taxon>Eurotatoria</taxon>
        <taxon>Bdelloidea</taxon>
        <taxon>Philodinida</taxon>
        <taxon>Philodinidae</taxon>
        <taxon>Rotaria</taxon>
    </lineage>
</organism>
<comment type="caution">
    <text evidence="3">The sequence shown here is derived from an EMBL/GenBank/DDBJ whole genome shotgun (WGS) entry which is preliminary data.</text>
</comment>